<dbReference type="Proteomes" id="UP000663864">
    <property type="component" value="Unassembled WGS sequence"/>
</dbReference>
<comment type="caution">
    <text evidence="1">The sequence shown here is derived from an EMBL/GenBank/DDBJ whole genome shotgun (WGS) entry which is preliminary data.</text>
</comment>
<protein>
    <submittedName>
        <fullName evidence="1">Uncharacterized protein</fullName>
    </submittedName>
</protein>
<dbReference type="EMBL" id="CAJNOT010004745">
    <property type="protein sequence ID" value="CAF1443779.1"/>
    <property type="molecule type" value="Genomic_DNA"/>
</dbReference>
<evidence type="ECO:0000313" key="2">
    <source>
        <dbReference type="Proteomes" id="UP000663864"/>
    </source>
</evidence>
<reference evidence="1" key="1">
    <citation type="submission" date="2021-02" db="EMBL/GenBank/DDBJ databases">
        <authorList>
            <person name="Nowell W R."/>
        </authorList>
    </citation>
    <scope>NUCLEOTIDE SEQUENCE</scope>
</reference>
<accession>A0A815P3V4</accession>
<name>A0A815P3V4_9BILA</name>
<sequence length="99" mass="11686">MNTDAPLRGTFHLLGIQNVYTVLLWKYMPYRYGYKHTIRRFAALIKQILDLMVLSAGIYMDNQYHRILVDDLVEEAKTILILNEKDSVPLWGKDNHLDY</sequence>
<evidence type="ECO:0000313" key="1">
    <source>
        <dbReference type="EMBL" id="CAF1443779.1"/>
    </source>
</evidence>
<gene>
    <name evidence="1" type="ORF">ZHD862_LOCUS34945</name>
</gene>
<organism evidence="1 2">
    <name type="scientific">Rotaria sordida</name>
    <dbReference type="NCBI Taxonomy" id="392033"/>
    <lineage>
        <taxon>Eukaryota</taxon>
        <taxon>Metazoa</taxon>
        <taxon>Spiralia</taxon>
        <taxon>Gnathifera</taxon>
        <taxon>Rotifera</taxon>
        <taxon>Eurotatoria</taxon>
        <taxon>Bdelloidea</taxon>
        <taxon>Philodinida</taxon>
        <taxon>Philodinidae</taxon>
        <taxon>Rotaria</taxon>
    </lineage>
</organism>
<proteinExistence type="predicted"/>
<dbReference type="AlphaFoldDB" id="A0A815P3V4"/>